<dbReference type="EMBL" id="JAEUBD010000763">
    <property type="protein sequence ID" value="KAH3672461.1"/>
    <property type="molecule type" value="Genomic_DNA"/>
</dbReference>
<dbReference type="GO" id="GO:0005852">
    <property type="term" value="C:eukaryotic translation initiation factor 3 complex"/>
    <property type="evidence" value="ECO:0007669"/>
    <property type="project" value="InterPro"/>
</dbReference>
<dbReference type="InterPro" id="IPR045810">
    <property type="entry name" value="eIF3h_C"/>
</dbReference>
<dbReference type="Pfam" id="PF19445">
    <property type="entry name" value="eIF3h_C"/>
    <property type="match status" value="1"/>
</dbReference>
<proteinExistence type="predicted"/>
<dbReference type="InterPro" id="IPR027524">
    <property type="entry name" value="eIF3h"/>
</dbReference>
<dbReference type="PANTHER" id="PTHR10410">
    <property type="entry name" value="EUKARYOTIC TRANSLATION INITIATION FACTOR 3 -RELATED"/>
    <property type="match status" value="1"/>
</dbReference>
<sequence>MTISVEISASVALKISKVGEDTYPATEAGPLFGLDIASKPSEDKRHTAIKVSHAFLFPPSYTNDEIFSLRASNVKYQNDLLAKLKDTKVGVKHLGWFLTTNGGRFVSQSLIEAIINQQTQNQTENRDSTPVVVLVFDTLKSMDGLLSLRAFKLSDSFVRAWKSDERFVSKNLYENRLTYRNIFEEVPLKIKNNHLSNLKLQELSPDFEEDSCLELTGATLASMNQTVDNLADAVDNFNHTLGNLNYYQRNLSRELVKINQWKQQIRQQNEAKLKIDPNAKLTETENDWHRHFRLPTQPSKYDNLVTSGLINSYCNSLETDGSIEQVKIAGIEECN</sequence>
<dbReference type="GO" id="GO:0003743">
    <property type="term" value="F:translation initiation factor activity"/>
    <property type="evidence" value="ECO:0007669"/>
    <property type="project" value="UniProtKB-KW"/>
</dbReference>
<keyword evidence="6" id="KW-1185">Reference proteome</keyword>
<keyword evidence="2" id="KW-0396">Initiation factor</keyword>
<dbReference type="CDD" id="cd08065">
    <property type="entry name" value="MPN_eIF3h"/>
    <property type="match status" value="1"/>
</dbReference>
<dbReference type="InterPro" id="IPR050242">
    <property type="entry name" value="JAMM_MPN+_peptidase_M67A"/>
</dbReference>
<accession>A0A1B7SDA6</accession>
<name>A0A1B7SDA6_9ASCO</name>
<comment type="caution">
    <text evidence="5">The sequence shown here is derived from an EMBL/GenBank/DDBJ whole genome shotgun (WGS) entry which is preliminary data.</text>
</comment>
<organism evidence="5 6">
    <name type="scientific">Ogataea polymorpha</name>
    <dbReference type="NCBI Taxonomy" id="460523"/>
    <lineage>
        <taxon>Eukaryota</taxon>
        <taxon>Fungi</taxon>
        <taxon>Dikarya</taxon>
        <taxon>Ascomycota</taxon>
        <taxon>Saccharomycotina</taxon>
        <taxon>Pichiomycetes</taxon>
        <taxon>Pichiales</taxon>
        <taxon>Pichiaceae</taxon>
        <taxon>Ogataea</taxon>
    </lineage>
</organism>
<reference evidence="5" key="2">
    <citation type="submission" date="2021-01" db="EMBL/GenBank/DDBJ databases">
        <authorList>
            <person name="Schikora-Tamarit M.A."/>
        </authorList>
    </citation>
    <scope>NUCLEOTIDE SEQUENCE</scope>
    <source>
        <strain evidence="5">NCAIM Y.01608</strain>
    </source>
</reference>
<keyword evidence="1" id="KW-0963">Cytoplasm</keyword>
<reference evidence="5" key="1">
    <citation type="journal article" date="2021" name="Open Biol.">
        <title>Shared evolutionary footprints suggest mitochondrial oxidative damage underlies multiple complex I losses in fungi.</title>
        <authorList>
            <person name="Schikora-Tamarit M.A."/>
            <person name="Marcet-Houben M."/>
            <person name="Nosek J."/>
            <person name="Gabaldon T."/>
        </authorList>
    </citation>
    <scope>NUCLEOTIDE SEQUENCE</scope>
    <source>
        <strain evidence="5">NCAIM Y.01608</strain>
    </source>
</reference>
<dbReference type="Proteomes" id="UP000788993">
    <property type="component" value="Unassembled WGS sequence"/>
</dbReference>
<evidence type="ECO:0000259" key="4">
    <source>
        <dbReference type="Pfam" id="PF19445"/>
    </source>
</evidence>
<evidence type="ECO:0000256" key="1">
    <source>
        <dbReference type="ARBA" id="ARBA00022490"/>
    </source>
</evidence>
<keyword evidence="3" id="KW-0648">Protein biosynthesis</keyword>
<evidence type="ECO:0000256" key="2">
    <source>
        <dbReference type="ARBA" id="ARBA00022540"/>
    </source>
</evidence>
<dbReference type="RefSeq" id="XP_018209421.1">
    <property type="nucleotide sequence ID" value="XM_018358093.1"/>
</dbReference>
<protein>
    <recommendedName>
        <fullName evidence="4">eIF3h C-terminal domain-containing protein</fullName>
    </recommendedName>
</protein>
<evidence type="ECO:0000313" key="5">
    <source>
        <dbReference type="EMBL" id="KAH3672461.1"/>
    </source>
</evidence>
<evidence type="ECO:0000313" key="6">
    <source>
        <dbReference type="Proteomes" id="UP000788993"/>
    </source>
</evidence>
<evidence type="ECO:0000256" key="3">
    <source>
        <dbReference type="ARBA" id="ARBA00022917"/>
    </source>
</evidence>
<dbReference type="AlphaFoldDB" id="A0A1B7SDA6"/>
<dbReference type="Gene3D" id="3.40.140.10">
    <property type="entry name" value="Cytidine Deaminase, domain 2"/>
    <property type="match status" value="1"/>
</dbReference>
<feature type="domain" description="eIF3h C-terminal" evidence="4">
    <location>
        <begin position="143"/>
        <end position="319"/>
    </location>
</feature>
<gene>
    <name evidence="5" type="ORF">OGATHE_002302</name>
</gene>